<keyword evidence="3 8" id="KW-0479">Metal-binding</keyword>
<comment type="catalytic activity">
    <reaction evidence="7">
        <text>a quinone + NADH + 5 H(+)(in) = a quinol + NAD(+) + 4 H(+)(out)</text>
        <dbReference type="Rhea" id="RHEA:57888"/>
        <dbReference type="ChEBI" id="CHEBI:15378"/>
        <dbReference type="ChEBI" id="CHEBI:24646"/>
        <dbReference type="ChEBI" id="CHEBI:57540"/>
        <dbReference type="ChEBI" id="CHEBI:57945"/>
        <dbReference type="ChEBI" id="CHEBI:132124"/>
    </reaction>
</comment>
<feature type="binding site" evidence="8">
    <location>
        <position position="81"/>
    </location>
    <ligand>
        <name>[2Fe-2S] cluster</name>
        <dbReference type="ChEBI" id="CHEBI:190135"/>
    </ligand>
</feature>
<dbReference type="KEGG" id="uru:DSM104443_00336"/>
<comment type="cofactor">
    <cofactor evidence="6">
        <name>[2Fe-2S] cluster</name>
        <dbReference type="ChEBI" id="CHEBI:190135"/>
    </cofactor>
</comment>
<keyword evidence="2 8" id="KW-0001">2Fe-2S</keyword>
<gene>
    <name evidence="9" type="primary">hndA</name>
    <name evidence="9" type="ORF">DSM104443_00336</name>
</gene>
<dbReference type="Gene3D" id="3.40.30.10">
    <property type="entry name" value="Glutaredoxin"/>
    <property type="match status" value="1"/>
</dbReference>
<evidence type="ECO:0000256" key="8">
    <source>
        <dbReference type="PIRSR" id="PIRSR000216-1"/>
    </source>
</evidence>
<evidence type="ECO:0000256" key="1">
    <source>
        <dbReference type="ARBA" id="ARBA00010643"/>
    </source>
</evidence>
<organism evidence="9 10">
    <name type="scientific">Usitatibacter rugosus</name>
    <dbReference type="NCBI Taxonomy" id="2732067"/>
    <lineage>
        <taxon>Bacteria</taxon>
        <taxon>Pseudomonadati</taxon>
        <taxon>Pseudomonadota</taxon>
        <taxon>Betaproteobacteria</taxon>
        <taxon>Nitrosomonadales</taxon>
        <taxon>Usitatibacteraceae</taxon>
        <taxon>Usitatibacter</taxon>
    </lineage>
</organism>
<dbReference type="InterPro" id="IPR002023">
    <property type="entry name" value="NuoE-like"/>
</dbReference>
<dbReference type="PANTHER" id="PTHR43342:SF1">
    <property type="entry name" value="BIFURCATING [FEFE] HYDROGENASE GAMMA SUBUNIT"/>
    <property type="match status" value="1"/>
</dbReference>
<dbReference type="CDD" id="cd03081">
    <property type="entry name" value="TRX_Fd_NuoE_FDH_gamma"/>
    <property type="match status" value="1"/>
</dbReference>
<accession>A0A6M4GR83</accession>
<dbReference type="PROSITE" id="PS01099">
    <property type="entry name" value="COMPLEX1_24K"/>
    <property type="match status" value="1"/>
</dbReference>
<dbReference type="Pfam" id="PF01257">
    <property type="entry name" value="2Fe-2S_thioredx"/>
    <property type="match status" value="1"/>
</dbReference>
<proteinExistence type="inferred from homology"/>
<evidence type="ECO:0000256" key="4">
    <source>
        <dbReference type="ARBA" id="ARBA00023004"/>
    </source>
</evidence>
<evidence type="ECO:0000313" key="10">
    <source>
        <dbReference type="Proteomes" id="UP000501534"/>
    </source>
</evidence>
<dbReference type="InterPro" id="IPR041921">
    <property type="entry name" value="NuoE_N"/>
</dbReference>
<comment type="cofactor">
    <cofactor evidence="8">
        <name>[2Fe-2S] cluster</name>
        <dbReference type="ChEBI" id="CHEBI:190135"/>
    </cofactor>
    <text evidence="8">Binds 1 [2Fe-2S] cluster.</text>
</comment>
<evidence type="ECO:0000256" key="2">
    <source>
        <dbReference type="ARBA" id="ARBA00022714"/>
    </source>
</evidence>
<sequence length="156" mass="16768">MGAMNESQVVVNQAIADLQREEGALLPILHEVQDRLGYVPKDSVPVIAKALSLSRAEVHGVVTFYHHFRQQPAGRRVVQVCRAEACQAVGADALVEHAKQSLGVDFHGTTEDGAVTLEAVFCLGNCACGPSIMIGDDLHGRVTPERFDALVKAARK</sequence>
<dbReference type="Gene3D" id="1.10.10.1590">
    <property type="entry name" value="NADH-quinone oxidoreductase subunit E"/>
    <property type="match status" value="1"/>
</dbReference>
<dbReference type="InterPro" id="IPR028431">
    <property type="entry name" value="NADP_DH_HndA-like"/>
</dbReference>
<dbReference type="Proteomes" id="UP000501534">
    <property type="component" value="Chromosome"/>
</dbReference>
<dbReference type="PANTHER" id="PTHR43342">
    <property type="entry name" value="NADH-QUINONE OXIDOREDUCTASE, E SUBUNIT"/>
    <property type="match status" value="1"/>
</dbReference>
<dbReference type="EC" id="1.12.1.3" evidence="9"/>
<protein>
    <submittedName>
        <fullName evidence="9">NADP-reducing hydrogenase subunit HndA</fullName>
        <ecNumber evidence="9">1.12.1.3</ecNumber>
    </submittedName>
</protein>
<evidence type="ECO:0000256" key="5">
    <source>
        <dbReference type="ARBA" id="ARBA00023014"/>
    </source>
</evidence>
<dbReference type="GO" id="GO:0050583">
    <property type="term" value="F:hydrogen dehydrogenase (NADP+) activity"/>
    <property type="evidence" value="ECO:0007669"/>
    <property type="project" value="UniProtKB-EC"/>
</dbReference>
<keyword evidence="10" id="KW-1185">Reference proteome</keyword>
<reference evidence="9 10" key="1">
    <citation type="submission" date="2020-04" db="EMBL/GenBank/DDBJ databases">
        <title>Usitatibacter rugosus gen. nov., sp. nov. and Usitatibacter palustris sp. nov., novel members of Usitatibacteraceae fam. nov. within the order Nitrosomonadales isolated from soil.</title>
        <authorList>
            <person name="Huber K.J."/>
            <person name="Neumann-Schaal M."/>
            <person name="Geppert A."/>
            <person name="Luckner M."/>
            <person name="Wanner G."/>
            <person name="Overmann J."/>
        </authorList>
    </citation>
    <scope>NUCLEOTIDE SEQUENCE [LARGE SCALE GENOMIC DNA]</scope>
    <source>
        <strain evidence="9 10">0125_3</strain>
    </source>
</reference>
<feature type="binding site" evidence="8">
    <location>
        <position position="86"/>
    </location>
    <ligand>
        <name>[2Fe-2S] cluster</name>
        <dbReference type="ChEBI" id="CHEBI:190135"/>
    </ligand>
</feature>
<dbReference type="SUPFAM" id="SSF52833">
    <property type="entry name" value="Thioredoxin-like"/>
    <property type="match status" value="1"/>
</dbReference>
<evidence type="ECO:0000256" key="7">
    <source>
        <dbReference type="ARBA" id="ARBA00047712"/>
    </source>
</evidence>
<dbReference type="GO" id="GO:0051537">
    <property type="term" value="F:2 iron, 2 sulfur cluster binding"/>
    <property type="evidence" value="ECO:0007669"/>
    <property type="project" value="UniProtKB-KW"/>
</dbReference>
<dbReference type="InterPro" id="IPR036249">
    <property type="entry name" value="Thioredoxin-like_sf"/>
</dbReference>
<dbReference type="EMBL" id="CP053069">
    <property type="protein sequence ID" value="QJR09298.1"/>
    <property type="molecule type" value="Genomic_DNA"/>
</dbReference>
<keyword evidence="4 8" id="KW-0408">Iron</keyword>
<keyword evidence="9" id="KW-0560">Oxidoreductase</keyword>
<name>A0A6M4GR83_9PROT</name>
<dbReference type="AlphaFoldDB" id="A0A6M4GR83"/>
<comment type="similarity">
    <text evidence="1">Belongs to the complex I 24 kDa subunit family.</text>
</comment>
<keyword evidence="5 8" id="KW-0411">Iron-sulfur</keyword>
<dbReference type="GO" id="GO:0046872">
    <property type="term" value="F:metal ion binding"/>
    <property type="evidence" value="ECO:0007669"/>
    <property type="project" value="UniProtKB-KW"/>
</dbReference>
<feature type="binding site" evidence="8">
    <location>
        <position position="122"/>
    </location>
    <ligand>
        <name>[2Fe-2S] cluster</name>
        <dbReference type="ChEBI" id="CHEBI:190135"/>
    </ligand>
</feature>
<dbReference type="PIRSF" id="PIRSF000216">
    <property type="entry name" value="NADH_DH_24kDa"/>
    <property type="match status" value="1"/>
</dbReference>
<dbReference type="NCBIfam" id="NF004638">
    <property type="entry name" value="PRK05988.1"/>
    <property type="match status" value="1"/>
</dbReference>
<evidence type="ECO:0000256" key="3">
    <source>
        <dbReference type="ARBA" id="ARBA00022723"/>
    </source>
</evidence>
<dbReference type="FunFam" id="1.10.10.1590:FF:000001">
    <property type="entry name" value="NADH-quinone oxidoreductase subunit E"/>
    <property type="match status" value="1"/>
</dbReference>
<feature type="binding site" evidence="8">
    <location>
        <position position="126"/>
    </location>
    <ligand>
        <name>[2Fe-2S] cluster</name>
        <dbReference type="ChEBI" id="CHEBI:190135"/>
    </ligand>
</feature>
<evidence type="ECO:0000256" key="6">
    <source>
        <dbReference type="ARBA" id="ARBA00034078"/>
    </source>
</evidence>
<evidence type="ECO:0000313" key="9">
    <source>
        <dbReference type="EMBL" id="QJR09298.1"/>
    </source>
</evidence>